<keyword evidence="1" id="KW-0812">Transmembrane</keyword>
<dbReference type="InterPro" id="IPR058364">
    <property type="entry name" value="DUF8051"/>
</dbReference>
<feature type="domain" description="DUF8051" evidence="2">
    <location>
        <begin position="1"/>
        <end position="136"/>
    </location>
</feature>
<keyword evidence="1" id="KW-1133">Transmembrane helix</keyword>
<dbReference type="RefSeq" id="WP_301416214.1">
    <property type="nucleotide sequence ID" value="NZ_CP098023.1"/>
</dbReference>
<name>A0ABY9EB09_9GAMM</name>
<feature type="transmembrane region" description="Helical" evidence="1">
    <location>
        <begin position="6"/>
        <end position="25"/>
    </location>
</feature>
<evidence type="ECO:0000259" key="2">
    <source>
        <dbReference type="Pfam" id="PF26225"/>
    </source>
</evidence>
<keyword evidence="4" id="KW-1185">Reference proteome</keyword>
<accession>A0ABY9EB09</accession>
<keyword evidence="1" id="KW-0472">Membrane</keyword>
<dbReference type="EMBL" id="CP098023">
    <property type="protein sequence ID" value="WKD50168.1"/>
    <property type="molecule type" value="Genomic_DNA"/>
</dbReference>
<protein>
    <recommendedName>
        <fullName evidence="2">DUF8051 domain-containing protein</fullName>
    </recommendedName>
</protein>
<sequence length="168" mass="17704">MENFIGYAISGLLVLSAVLLGLLIPGGPIENRNFSHIAPAILGMFNTFLTVLGIASLSLAYFSIGAGNLALIASAICGISYFLVYALDLAKIFPVSPDKMPITLFIIEVAGLILAIPLTLLSLYYLSLPRSGISEMDISSSTINSILVVLLIIGIGIIAFATKAAMRK</sequence>
<dbReference type="Proteomes" id="UP001321520">
    <property type="component" value="Chromosome"/>
</dbReference>
<feature type="transmembrane region" description="Helical" evidence="1">
    <location>
        <begin position="70"/>
        <end position="90"/>
    </location>
</feature>
<evidence type="ECO:0000313" key="3">
    <source>
        <dbReference type="EMBL" id="WKD50168.1"/>
    </source>
</evidence>
<feature type="transmembrane region" description="Helical" evidence="1">
    <location>
        <begin position="102"/>
        <end position="126"/>
    </location>
</feature>
<feature type="transmembrane region" description="Helical" evidence="1">
    <location>
        <begin position="146"/>
        <end position="166"/>
    </location>
</feature>
<organism evidence="3 4">
    <name type="scientific">Microbulbifer spongiae</name>
    <dbReference type="NCBI Taxonomy" id="2944933"/>
    <lineage>
        <taxon>Bacteria</taxon>
        <taxon>Pseudomonadati</taxon>
        <taxon>Pseudomonadota</taxon>
        <taxon>Gammaproteobacteria</taxon>
        <taxon>Cellvibrionales</taxon>
        <taxon>Microbulbiferaceae</taxon>
        <taxon>Microbulbifer</taxon>
    </lineage>
</organism>
<gene>
    <name evidence="3" type="ORF">M8T91_01690</name>
</gene>
<evidence type="ECO:0000256" key="1">
    <source>
        <dbReference type="SAM" id="Phobius"/>
    </source>
</evidence>
<evidence type="ECO:0000313" key="4">
    <source>
        <dbReference type="Proteomes" id="UP001321520"/>
    </source>
</evidence>
<proteinExistence type="predicted"/>
<reference evidence="3 4" key="1">
    <citation type="submission" date="2022-05" db="EMBL/GenBank/DDBJ databases">
        <title>Microbulbifer sp. nov., isolated from sponge.</title>
        <authorList>
            <person name="Gao L."/>
        </authorList>
    </citation>
    <scope>NUCLEOTIDE SEQUENCE [LARGE SCALE GENOMIC DNA]</scope>
    <source>
        <strain evidence="3 4">MI-G</strain>
    </source>
</reference>
<feature type="transmembrane region" description="Helical" evidence="1">
    <location>
        <begin position="37"/>
        <end position="64"/>
    </location>
</feature>
<dbReference type="Pfam" id="PF26225">
    <property type="entry name" value="DUF8051"/>
    <property type="match status" value="1"/>
</dbReference>